<evidence type="ECO:0000313" key="2">
    <source>
        <dbReference type="EMBL" id="GAL57634.1"/>
    </source>
</evidence>
<dbReference type="STRING" id="1115515.EV102420_08_00970"/>
<accession>A0A090V2Z5</accession>
<keyword evidence="1" id="KW-0812">Transmembrane</keyword>
<name>A0A090V2Z5_PSEVU</name>
<dbReference type="eggNOG" id="ENOG5030XUC">
    <property type="taxonomic scope" value="Bacteria"/>
</dbReference>
<keyword evidence="1" id="KW-0472">Membrane</keyword>
<evidence type="ECO:0000313" key="3">
    <source>
        <dbReference type="Proteomes" id="UP000029462"/>
    </source>
</evidence>
<organism evidence="2 3">
    <name type="scientific">Pseudescherichia vulneris NBRC 102420</name>
    <dbReference type="NCBI Taxonomy" id="1115515"/>
    <lineage>
        <taxon>Bacteria</taxon>
        <taxon>Pseudomonadati</taxon>
        <taxon>Pseudomonadota</taxon>
        <taxon>Gammaproteobacteria</taxon>
        <taxon>Enterobacterales</taxon>
        <taxon>Enterobacteriaceae</taxon>
        <taxon>Pseudescherichia</taxon>
    </lineage>
</organism>
<dbReference type="AlphaFoldDB" id="A0A090V2Z5"/>
<comment type="caution">
    <text evidence="2">The sequence shown here is derived from an EMBL/GenBank/DDBJ whole genome shotgun (WGS) entry which is preliminary data.</text>
</comment>
<protein>
    <submittedName>
        <fullName evidence="2">Putative type IV pilus biogenesis protein</fullName>
    </submittedName>
</protein>
<dbReference type="EMBL" id="BBMZ01000008">
    <property type="protein sequence ID" value="GAL57634.1"/>
    <property type="molecule type" value="Genomic_DNA"/>
</dbReference>
<dbReference type="RefSeq" id="WP_052512325.1">
    <property type="nucleotide sequence ID" value="NZ_BBMZ01000008.1"/>
</dbReference>
<dbReference type="OrthoDB" id="6507023at2"/>
<evidence type="ECO:0000256" key="1">
    <source>
        <dbReference type="SAM" id="Phobius"/>
    </source>
</evidence>
<sequence>MNEQLLRENILTELLWEAEDMSYLGLPTQASFRGMVKANRKLIYRDDEGRIATGYCSKVSTAYEPFALYIKNLFGDGIYFSHESDEVTYLLIIKGGRIVSGTDCFMARSLFDELMTHLGIYEHLEFTPLTSLHLEAVIERCRMHQLSLKRKRRFIMTVSTCAGAILLALIGTILHLYING</sequence>
<keyword evidence="1" id="KW-1133">Transmembrane helix</keyword>
<keyword evidence="3" id="KW-1185">Reference proteome</keyword>
<dbReference type="Proteomes" id="UP000029462">
    <property type="component" value="Unassembled WGS sequence"/>
</dbReference>
<feature type="transmembrane region" description="Helical" evidence="1">
    <location>
        <begin position="154"/>
        <end position="178"/>
    </location>
</feature>
<proteinExistence type="predicted"/>
<reference evidence="2 3" key="1">
    <citation type="submission" date="2014-09" db="EMBL/GenBank/DDBJ databases">
        <title>Whole genome shotgun sequence of Escherichia vulneris NBRC 102420.</title>
        <authorList>
            <person name="Yoshida Y."/>
            <person name="Hosoyama A."/>
            <person name="Tsuchikane K."/>
            <person name="Ohji S."/>
            <person name="Ichikawa N."/>
            <person name="Kimura A."/>
            <person name="Yamazoe A."/>
            <person name="Ezaki T."/>
            <person name="Fujita N."/>
        </authorList>
    </citation>
    <scope>NUCLEOTIDE SEQUENCE [LARGE SCALE GENOMIC DNA]</scope>
    <source>
        <strain evidence="2 3">NBRC 102420</strain>
    </source>
</reference>
<gene>
    <name evidence="2" type="ORF">EV102420_08_00970</name>
</gene>